<evidence type="ECO:0000313" key="1">
    <source>
        <dbReference type="EMBL" id="WPU64750.1"/>
    </source>
</evidence>
<gene>
    <name evidence="1" type="ORF">SOO65_18820</name>
</gene>
<keyword evidence="2" id="KW-1185">Reference proteome</keyword>
<organism evidence="1 2">
    <name type="scientific">Peredibacter starrii</name>
    <dbReference type="NCBI Taxonomy" id="28202"/>
    <lineage>
        <taxon>Bacteria</taxon>
        <taxon>Pseudomonadati</taxon>
        <taxon>Bdellovibrionota</taxon>
        <taxon>Bacteriovoracia</taxon>
        <taxon>Bacteriovoracales</taxon>
        <taxon>Bacteriovoracaceae</taxon>
        <taxon>Peredibacter</taxon>
    </lineage>
</organism>
<protein>
    <submittedName>
        <fullName evidence="1">Uncharacterized protein</fullName>
    </submittedName>
</protein>
<dbReference type="RefSeq" id="WP_321394125.1">
    <property type="nucleotide sequence ID" value="NZ_CP139487.1"/>
</dbReference>
<dbReference type="KEGG" id="psti:SOO65_18820"/>
<dbReference type="Proteomes" id="UP001324634">
    <property type="component" value="Chromosome"/>
</dbReference>
<reference evidence="1 2" key="1">
    <citation type="submission" date="2023-11" db="EMBL/GenBank/DDBJ databases">
        <title>Peredibacter starrii A3.12.</title>
        <authorList>
            <person name="Mitchell R.J."/>
        </authorList>
    </citation>
    <scope>NUCLEOTIDE SEQUENCE [LARGE SCALE GENOMIC DNA]</scope>
    <source>
        <strain evidence="1 2">A3.12</strain>
    </source>
</reference>
<evidence type="ECO:0000313" key="2">
    <source>
        <dbReference type="Proteomes" id="UP001324634"/>
    </source>
</evidence>
<proteinExistence type="predicted"/>
<sequence>MRYILLLTLLIQAFDAFSSPAEEPPDTSIRFLESAREIFGTQANFAANRLDSFFATERADDEFGRSRIRIRSQYFIRERAVSDLNNQYRVNLKLPRLEQKFRYDDEDENRKKKRRKNSPVREADLTEKLTRDRIATGWLFNADVGVTAAIPPRLTTRGRIRKTFLTGTLINRFVEQLTYVTSEDGLQEETQLNTDYIYSDEFFFRFVNEKRWQILQKEFNTNHGPTWWHRLTEDDAFIYGATFQTIINNSPWYVNNYRLSVNYRRNLYRQWIYFDVIPGLDFPKVWSFRRTPFITLQLEVLFGT</sequence>
<dbReference type="EMBL" id="CP139487">
    <property type="protein sequence ID" value="WPU64750.1"/>
    <property type="molecule type" value="Genomic_DNA"/>
</dbReference>
<name>A0AAX4HN77_9BACT</name>
<accession>A0AAX4HN77</accession>
<dbReference type="AlphaFoldDB" id="A0AAX4HN77"/>